<protein>
    <submittedName>
        <fullName evidence="1">Uncharacterized protein</fullName>
    </submittedName>
</protein>
<accession>A0A8J3YJU8</accession>
<gene>
    <name evidence="1" type="ORF">Val02_36250</name>
</gene>
<reference evidence="1" key="1">
    <citation type="submission" date="2021-01" db="EMBL/GenBank/DDBJ databases">
        <title>Whole genome shotgun sequence of Virgisporangium aliadipatigenens NBRC 105644.</title>
        <authorList>
            <person name="Komaki H."/>
            <person name="Tamura T."/>
        </authorList>
    </citation>
    <scope>NUCLEOTIDE SEQUENCE</scope>
    <source>
        <strain evidence="1">NBRC 105644</strain>
    </source>
</reference>
<dbReference type="Proteomes" id="UP000619260">
    <property type="component" value="Unassembled WGS sequence"/>
</dbReference>
<comment type="caution">
    <text evidence="1">The sequence shown here is derived from an EMBL/GenBank/DDBJ whole genome shotgun (WGS) entry which is preliminary data.</text>
</comment>
<dbReference type="RefSeq" id="WP_203900257.1">
    <property type="nucleotide sequence ID" value="NZ_BOPF01000012.1"/>
</dbReference>
<keyword evidence="2" id="KW-1185">Reference proteome</keyword>
<sequence length="102" mass="9906">MSTDHAPIREGLGEPVLGRALLGEGDGDGDCGAADGLGEGDSETIATGGAGGIRAALGVAGAGGRTSVVMSIDARMPMPTPVGTHGIQWPAWGKILVIAASA</sequence>
<dbReference type="EMBL" id="BOPF01000012">
    <property type="protein sequence ID" value="GIJ46739.1"/>
    <property type="molecule type" value="Genomic_DNA"/>
</dbReference>
<dbReference type="AlphaFoldDB" id="A0A8J3YJU8"/>
<evidence type="ECO:0000313" key="1">
    <source>
        <dbReference type="EMBL" id="GIJ46739.1"/>
    </source>
</evidence>
<evidence type="ECO:0000313" key="2">
    <source>
        <dbReference type="Proteomes" id="UP000619260"/>
    </source>
</evidence>
<proteinExistence type="predicted"/>
<organism evidence="1 2">
    <name type="scientific">Virgisporangium aliadipatigenens</name>
    <dbReference type="NCBI Taxonomy" id="741659"/>
    <lineage>
        <taxon>Bacteria</taxon>
        <taxon>Bacillati</taxon>
        <taxon>Actinomycetota</taxon>
        <taxon>Actinomycetes</taxon>
        <taxon>Micromonosporales</taxon>
        <taxon>Micromonosporaceae</taxon>
        <taxon>Virgisporangium</taxon>
    </lineage>
</organism>
<name>A0A8J3YJU8_9ACTN</name>